<name>A0A1X0ZRU3_PSEPU</name>
<evidence type="ECO:0000313" key="2">
    <source>
        <dbReference type="EMBL" id="ORL62017.1"/>
    </source>
</evidence>
<feature type="region of interest" description="Disordered" evidence="1">
    <location>
        <begin position="199"/>
        <end position="232"/>
    </location>
</feature>
<dbReference type="AlphaFoldDB" id="A0A1X0ZRU3"/>
<feature type="compositionally biased region" description="Low complexity" evidence="1">
    <location>
        <begin position="218"/>
        <end position="229"/>
    </location>
</feature>
<sequence>MLIDFESVHQRYLQGSMSERGWRYEPVSPGKPRAGKHLSTYQIFSNAGLGVALYLRNDYEGETATKVHVGLKLIFSRKVKDTYLLSKDTGKIALTLDMGGVRALYAWLAGDTSEFAYEIVRPDAPKKQVTGFESDLAFPLCIRASESDAFDTGRSIAVGLADSDIFHLQLYCLGLAKLLYPSLSDTALLAHLKPRVRAKRQASANQNPAPQSPEPLYAPEASPAARSASKGAAPSSALGIDIERSKKAVYAVGKNRWPRKDLATIEHIQDGPAEAMDRMVRAGNAGDFTEWDRIYSLLNHQTT</sequence>
<protein>
    <submittedName>
        <fullName evidence="2">Uncharacterized protein</fullName>
    </submittedName>
</protein>
<evidence type="ECO:0000313" key="3">
    <source>
        <dbReference type="Proteomes" id="UP000193675"/>
    </source>
</evidence>
<reference evidence="2 3" key="1">
    <citation type="submission" date="2017-04" db="EMBL/GenBank/DDBJ databases">
        <title>Presence of VIM-2 positive Pseudomonas species in chickens and their surrounding environment.</title>
        <authorList>
            <person name="Zhang R."/>
        </authorList>
    </citation>
    <scope>NUCLEOTIDE SEQUENCE [LARGE SCALE GENOMIC DNA]</scope>
    <source>
        <strain evidence="2 3">DZ-C18</strain>
    </source>
</reference>
<evidence type="ECO:0000256" key="1">
    <source>
        <dbReference type="SAM" id="MobiDB-lite"/>
    </source>
</evidence>
<dbReference type="EMBL" id="NBWC01000031">
    <property type="protein sequence ID" value="ORL62017.1"/>
    <property type="molecule type" value="Genomic_DNA"/>
</dbReference>
<organism evidence="2 3">
    <name type="scientific">Pseudomonas putida</name>
    <name type="common">Arthrobacter siderocapsulatus</name>
    <dbReference type="NCBI Taxonomy" id="303"/>
    <lineage>
        <taxon>Bacteria</taxon>
        <taxon>Pseudomonadati</taxon>
        <taxon>Pseudomonadota</taxon>
        <taxon>Gammaproteobacteria</taxon>
        <taxon>Pseudomonadales</taxon>
        <taxon>Pseudomonadaceae</taxon>
        <taxon>Pseudomonas</taxon>
    </lineage>
</organism>
<dbReference type="Proteomes" id="UP000193675">
    <property type="component" value="Unassembled WGS sequence"/>
</dbReference>
<gene>
    <name evidence="2" type="ORF">B7H17_20140</name>
</gene>
<comment type="caution">
    <text evidence="2">The sequence shown here is derived from an EMBL/GenBank/DDBJ whole genome shotgun (WGS) entry which is preliminary data.</text>
</comment>
<accession>A0A1X0ZRU3</accession>
<proteinExistence type="predicted"/>